<proteinExistence type="predicted"/>
<dbReference type="Proteomes" id="UP000664288">
    <property type="component" value="Unassembled WGS sequence"/>
</dbReference>
<evidence type="ECO:0000313" key="4">
    <source>
        <dbReference type="Proteomes" id="UP000664288"/>
    </source>
</evidence>
<name>A0ABS3J4X5_9HYPH</name>
<dbReference type="RefSeq" id="WP_207350819.1">
    <property type="nucleotide sequence ID" value="NZ_JAFMPY010000009.1"/>
</dbReference>
<evidence type="ECO:0008006" key="5">
    <source>
        <dbReference type="Google" id="ProtNLM"/>
    </source>
</evidence>
<feature type="signal peptide" evidence="2">
    <location>
        <begin position="1"/>
        <end position="20"/>
    </location>
</feature>
<comment type="caution">
    <text evidence="3">The sequence shown here is derived from an EMBL/GenBank/DDBJ whole genome shotgun (WGS) entry which is preliminary data.</text>
</comment>
<feature type="compositionally biased region" description="Gly residues" evidence="1">
    <location>
        <begin position="517"/>
        <end position="529"/>
    </location>
</feature>
<accession>A0ABS3J4X5</accession>
<organism evidence="3 4">
    <name type="scientific">Jiella sonneratiae</name>
    <dbReference type="NCBI Taxonomy" id="2816856"/>
    <lineage>
        <taxon>Bacteria</taxon>
        <taxon>Pseudomonadati</taxon>
        <taxon>Pseudomonadota</taxon>
        <taxon>Alphaproteobacteria</taxon>
        <taxon>Hyphomicrobiales</taxon>
        <taxon>Aurantimonadaceae</taxon>
        <taxon>Jiella</taxon>
    </lineage>
</organism>
<keyword evidence="4" id="KW-1185">Reference proteome</keyword>
<evidence type="ECO:0000256" key="2">
    <source>
        <dbReference type="SAM" id="SignalP"/>
    </source>
</evidence>
<sequence>MQLRTALAALLVLIPVAAPAQPAATAAGDATAGKAGTALGAAALTAALKDYLGPLPFENGLVSIEPDPAGYRIVFGGKNGLSTGLPQAGNIDFDLSPYAMIVSQQDDGNWKVTSDGAVAMSYDLVVNGQKTHTDYAINGVRMEGVYAPAIRGFLTGTGTIDEIVVTQTQPNGSVSARVGPQTFETKSLVRPNGNVDYTLTQKANGLTETLRMPLDPAKPDELLDMTITAGSYGVTSDATDFRSRQIADLLAFLLRRSADGSLRAAESDMKHMIGEAMPLWASISGDTSLDGLSVKTPFGKVEIGSFAVAVSGDGIVTDGTYRYHVAAGGMVVDFPQIPEWAKPLIPADAAFDVVGAKVDLETPARILVSRLDLSAEKPISDEVGQEIAATFEKHRPELRFENVKLAARDYELTVDGQMTFEGDKPQTRFDIVATGLDKTLKALQDAGAKDQQALQGFAFGSMAKGFGKQLPDGRTQWLIETAADGSVKINGVTIKGPDAAAEPPTGAAPGSTPGSTPGEGAGGAGGQPL</sequence>
<reference evidence="3 4" key="1">
    <citation type="submission" date="2021-03" db="EMBL/GenBank/DDBJ databases">
        <title>Whole genome sequence of Jiella sp. MQZ13P-4.</title>
        <authorList>
            <person name="Tuo L."/>
        </authorList>
    </citation>
    <scope>NUCLEOTIDE SEQUENCE [LARGE SCALE GENOMIC DNA]</scope>
    <source>
        <strain evidence="3 4">MQZ13P-4</strain>
    </source>
</reference>
<dbReference type="EMBL" id="JAFMPY010000009">
    <property type="protein sequence ID" value="MBO0904180.1"/>
    <property type="molecule type" value="Genomic_DNA"/>
</dbReference>
<evidence type="ECO:0000313" key="3">
    <source>
        <dbReference type="EMBL" id="MBO0904180.1"/>
    </source>
</evidence>
<protein>
    <recommendedName>
        <fullName evidence="5">DUF2125 domain-containing protein</fullName>
    </recommendedName>
</protein>
<feature type="region of interest" description="Disordered" evidence="1">
    <location>
        <begin position="495"/>
        <end position="529"/>
    </location>
</feature>
<feature type="chain" id="PRO_5047093662" description="DUF2125 domain-containing protein" evidence="2">
    <location>
        <begin position="21"/>
        <end position="529"/>
    </location>
</feature>
<feature type="compositionally biased region" description="Low complexity" evidence="1">
    <location>
        <begin position="496"/>
        <end position="516"/>
    </location>
</feature>
<gene>
    <name evidence="3" type="ORF">J1C47_11040</name>
</gene>
<keyword evidence="2" id="KW-0732">Signal</keyword>
<evidence type="ECO:0000256" key="1">
    <source>
        <dbReference type="SAM" id="MobiDB-lite"/>
    </source>
</evidence>